<gene>
    <name evidence="1" type="ORF">HDF12_001410</name>
</gene>
<evidence type="ECO:0000313" key="1">
    <source>
        <dbReference type="EMBL" id="NYF51045.1"/>
    </source>
</evidence>
<proteinExistence type="predicted"/>
<dbReference type="Gene3D" id="2.130.10.10">
    <property type="entry name" value="YVTN repeat-like/Quinoprotein amine dehydrogenase"/>
    <property type="match status" value="1"/>
</dbReference>
<organism evidence="1 2">
    <name type="scientific">Tunturiibacter lichenicola</name>
    <dbReference type="NCBI Taxonomy" id="2051959"/>
    <lineage>
        <taxon>Bacteria</taxon>
        <taxon>Pseudomonadati</taxon>
        <taxon>Acidobacteriota</taxon>
        <taxon>Terriglobia</taxon>
        <taxon>Terriglobales</taxon>
        <taxon>Acidobacteriaceae</taxon>
        <taxon>Tunturiibacter</taxon>
    </lineage>
</organism>
<dbReference type="Proteomes" id="UP000534186">
    <property type="component" value="Unassembled WGS sequence"/>
</dbReference>
<accession>A0A7Y9T934</accession>
<reference evidence="1 2" key="1">
    <citation type="submission" date="2020-07" db="EMBL/GenBank/DDBJ databases">
        <title>Genomic Encyclopedia of Type Strains, Phase IV (KMG-V): Genome sequencing to study the core and pangenomes of soil and plant-associated prokaryotes.</title>
        <authorList>
            <person name="Whitman W."/>
        </authorList>
    </citation>
    <scope>NUCLEOTIDE SEQUENCE [LARGE SCALE GENOMIC DNA]</scope>
    <source>
        <strain evidence="1 2">M8UP30</strain>
    </source>
</reference>
<dbReference type="EMBL" id="JACCCV010000001">
    <property type="protein sequence ID" value="NYF51045.1"/>
    <property type="molecule type" value="Genomic_DNA"/>
</dbReference>
<protein>
    <submittedName>
        <fullName evidence="1">Uncharacterized protein</fullName>
    </submittedName>
</protein>
<dbReference type="InterPro" id="IPR015943">
    <property type="entry name" value="WD40/YVTN_repeat-like_dom_sf"/>
</dbReference>
<evidence type="ECO:0000313" key="2">
    <source>
        <dbReference type="Proteomes" id="UP000534186"/>
    </source>
</evidence>
<dbReference type="AlphaFoldDB" id="A0A7Y9T934"/>
<comment type="caution">
    <text evidence="1">The sequence shown here is derived from an EMBL/GenBank/DDBJ whole genome shotgun (WGS) entry which is preliminary data.</text>
</comment>
<name>A0A7Y9T934_9BACT</name>
<sequence>MTNRSLFTQSLRAQIFCGLLIAAVTLGLTACSTQFYKFPQYTFANRPIPPSKLAQRVMVGVTANGGTSGSLQILDAFRDLRNNVQNTKPSFSISGYSSGFPNLILNFPSEITGYVYSNTLGDVQIINYGTESTVGSAGTFPAKSTSIAVPPTFGHVYSAEEGAGLLGIIDKTTGATYGLNLPNVFQVVVNQGDTVILAMVRNSNSLYRVIKLNANQYLTSTAAIAAIGAVDCQPFNLPAYCIIPVNTGTNANAFDRPTGAYFSLDGNTVYVLNCGAECGGNTSSVTYLSPGALQVNSYTNSTVPAQQNPNAFVSNLPVAGGVTTAVSDGNNLYVAGQQRQPDGLFAGNLSIISLATNAVTSTTSISDGTHTKILFADDNTLWIGSQFCATGERAARAAQQIAAGQATDQSANYNCLTRVVLPSGSAGPSASIIPAVTQSTTSPVVVPYPNTNQNQFYYGDLTGLCWVQGFHKVYTAYGGQVHAFNTADGSEINNANITVQGTALDVAYMDAVTDAAN</sequence>
<dbReference type="PROSITE" id="PS51257">
    <property type="entry name" value="PROKAR_LIPOPROTEIN"/>
    <property type="match status" value="1"/>
</dbReference>
<dbReference type="SUPFAM" id="SSF63829">
    <property type="entry name" value="Calcium-dependent phosphotriesterase"/>
    <property type="match status" value="1"/>
</dbReference>